<evidence type="ECO:0000259" key="4">
    <source>
        <dbReference type="Pfam" id="PF14331"/>
    </source>
</evidence>
<dbReference type="Pfam" id="PF06744">
    <property type="entry name" value="IcmF_C"/>
    <property type="match status" value="1"/>
</dbReference>
<feature type="transmembrane region" description="Helical" evidence="1">
    <location>
        <begin position="12"/>
        <end position="32"/>
    </location>
</feature>
<keyword evidence="1" id="KW-0472">Membrane</keyword>
<dbReference type="RefSeq" id="WP_200788148.1">
    <property type="nucleotide sequence ID" value="NZ_JAEDAO010000001.1"/>
</dbReference>
<dbReference type="AlphaFoldDB" id="A0A934Q144"/>
<dbReference type="PANTHER" id="PTHR36153">
    <property type="entry name" value="INNER MEMBRANE PROTEIN-RELATED"/>
    <property type="match status" value="1"/>
</dbReference>
<keyword evidence="1" id="KW-1133">Transmembrane helix</keyword>
<protein>
    <submittedName>
        <fullName evidence="5">Type VI secretion system membrane subunit TssM</fullName>
    </submittedName>
</protein>
<dbReference type="InterPro" id="IPR053156">
    <property type="entry name" value="T6SS_TssM-like"/>
</dbReference>
<dbReference type="EMBL" id="JAEDAO010000001">
    <property type="protein sequence ID" value="MBK0393163.1"/>
    <property type="molecule type" value="Genomic_DNA"/>
</dbReference>
<dbReference type="InterPro" id="IPR025743">
    <property type="entry name" value="TssM1_N"/>
</dbReference>
<dbReference type="InterPro" id="IPR010623">
    <property type="entry name" value="IcmF_C"/>
</dbReference>
<feature type="domain" description="Type VI secretion system IcmF C-terminal" evidence="2">
    <location>
        <begin position="979"/>
        <end position="1081"/>
    </location>
</feature>
<feature type="domain" description="Type VI secretion system component TssM1 N-terminal" evidence="4">
    <location>
        <begin position="187"/>
        <end position="438"/>
    </location>
</feature>
<evidence type="ECO:0000313" key="6">
    <source>
        <dbReference type="Proteomes" id="UP000617041"/>
    </source>
</evidence>
<accession>A0A934Q144</accession>
<dbReference type="InterPro" id="IPR009612">
    <property type="entry name" value="IcmF-rel"/>
</dbReference>
<dbReference type="InterPro" id="IPR017731">
    <property type="entry name" value="TssM1-like"/>
</dbReference>
<comment type="caution">
    <text evidence="5">The sequence shown here is derived from an EMBL/GenBank/DDBJ whole genome shotgun (WGS) entry which is preliminary data.</text>
</comment>
<evidence type="ECO:0000259" key="2">
    <source>
        <dbReference type="Pfam" id="PF06744"/>
    </source>
</evidence>
<name>A0A934Q144_9BURK</name>
<keyword evidence="1" id="KW-0812">Transmembrane</keyword>
<dbReference type="NCBIfam" id="TIGR03348">
    <property type="entry name" value="VI_IcmF"/>
    <property type="match status" value="1"/>
</dbReference>
<evidence type="ECO:0000256" key="1">
    <source>
        <dbReference type="SAM" id="Phobius"/>
    </source>
</evidence>
<dbReference type="InterPro" id="IPR027417">
    <property type="entry name" value="P-loop_NTPase"/>
</dbReference>
<feature type="transmembrane region" description="Helical" evidence="1">
    <location>
        <begin position="433"/>
        <end position="453"/>
    </location>
</feature>
<dbReference type="PANTHER" id="PTHR36153:SF1">
    <property type="entry name" value="TYPE VI SECRETION SYSTEM COMPONENT TSSM1"/>
    <property type="match status" value="1"/>
</dbReference>
<organism evidence="5 6">
    <name type="scientific">Ramlibacter algicola</name>
    <dbReference type="NCBI Taxonomy" id="2795217"/>
    <lineage>
        <taxon>Bacteria</taxon>
        <taxon>Pseudomonadati</taxon>
        <taxon>Pseudomonadota</taxon>
        <taxon>Betaproteobacteria</taxon>
        <taxon>Burkholderiales</taxon>
        <taxon>Comamonadaceae</taxon>
        <taxon>Ramlibacter</taxon>
    </lineage>
</organism>
<keyword evidence="6" id="KW-1185">Reference proteome</keyword>
<evidence type="ECO:0000313" key="5">
    <source>
        <dbReference type="EMBL" id="MBK0393163.1"/>
    </source>
</evidence>
<feature type="domain" description="IcmF-related" evidence="3">
    <location>
        <begin position="491"/>
        <end position="788"/>
    </location>
</feature>
<dbReference type="Proteomes" id="UP000617041">
    <property type="component" value="Unassembled WGS sequence"/>
</dbReference>
<dbReference type="SUPFAM" id="SSF52540">
    <property type="entry name" value="P-loop containing nucleoside triphosphate hydrolases"/>
    <property type="match status" value="1"/>
</dbReference>
<dbReference type="Pfam" id="PF06761">
    <property type="entry name" value="IcmF-related"/>
    <property type="match status" value="1"/>
</dbReference>
<sequence>MTAPPRLLVQRAVNIGAAAALLWFATPLLAWRAWHPFDDTRARVALLLAAIVLVFAVRALRALVARRRNARLLDSLEAGDGGADLGERFRQAIAMLRQGVQVQGPRGWWQARRQVQQLPWYLILGAPGAGKTTALLHSGLRFPLAGRLGRDPLAGIGGTRHCDWWFSEDAVFIDTAGRYTTQDSDATADAGEWRRFMALLRRHRPVQPVNGVIVTVSVPDLLQGGPELARQADAVAARLEELRRELDLAFPIYLLVTKADLLAGFVETFGDLDAAQREQLWGVVFDADAAGVPADLAPRLADLSLRLARRRPEALQQERTAQRRLPVYAFAAQFDAMLAPLESFVRQAFAGIATAPAQRLRAIAMTSGTQEGNPIDRVIGELARSHGLALQPLPRPDASGKSFFLADVLRRLVIAEAPLAGQRLQRLRWRRRMALGAASVAGVALIAACAISWQSYRRNMDYVDAVQARVQQMARRAGSLQSASLEQVLPLYALLQRLAANDGIDPDQPAAGFGFGLFQGPRLARSSEQAYREMLDRSLAPLLVERLRRDLREAQDSAARYEALRVALMLTSPQRLVRADLRRWAAQALARSGGAGEQAEWARHVDALLERNGLPEAMQPDDEGVRAARTALAALPLAQRVHERLLQRVVDTEPPQDLPARLGPAGPLLFAPSGAGPMPAHATAIDWRRNLLPALGPTLDELANEADWALADAGAETKRLRTDRAWRDDIAAQVGKRHAQRVIAAWSRQLEGLGLASNGDADGTAREAVDPTAPDSPLRRLFTRLADEFSASAPAGDAAGGEFDRALRLRFGALGDYAAGPGPRAMDRLHALASRQRGSGDAELDAALRSEAAAAPPALRRVHADLGTWLRARGGPKAGFDAALADLAQACMALTRERFPFAPPPARDMPPPDFARLFGPGGLFDEFRRHHLATRADTSARPWKARGADAALPAAFEQAAAIGALFFPGGAPLPALKLRLTPLRMDDELLQFSIDVDGQLLRYENGPVRARDLAWPGPASTQKVLMRILPPGPAGVGAELHEGPFAWVRLLLRGDWEGQRGAPPRLAFTVDTRTLRVEATAAGAPDADIWTLRDLARFRCPQPRW</sequence>
<evidence type="ECO:0000259" key="3">
    <source>
        <dbReference type="Pfam" id="PF06761"/>
    </source>
</evidence>
<reference evidence="5" key="1">
    <citation type="submission" date="2020-12" db="EMBL/GenBank/DDBJ databases">
        <title>Ramlibacter sp. nov., isolated from a freshwater alga, Cryptomonas.</title>
        <authorList>
            <person name="Kim H.M."/>
            <person name="Jeon C.O."/>
        </authorList>
    </citation>
    <scope>NUCLEOTIDE SEQUENCE</scope>
    <source>
        <strain evidence="5">CrO1</strain>
    </source>
</reference>
<dbReference type="Pfam" id="PF14331">
    <property type="entry name" value="IcmF-related_N"/>
    <property type="match status" value="1"/>
</dbReference>
<feature type="transmembrane region" description="Helical" evidence="1">
    <location>
        <begin position="44"/>
        <end position="64"/>
    </location>
</feature>
<gene>
    <name evidence="5" type="primary">tssM</name>
    <name evidence="5" type="ORF">I8E28_11235</name>
</gene>
<proteinExistence type="predicted"/>